<dbReference type="InterPro" id="IPR000719">
    <property type="entry name" value="Prot_kinase_dom"/>
</dbReference>
<proteinExistence type="predicted"/>
<dbReference type="GO" id="GO:0004672">
    <property type="term" value="F:protein kinase activity"/>
    <property type="evidence" value="ECO:0007669"/>
    <property type="project" value="InterPro"/>
</dbReference>
<evidence type="ECO:0000259" key="3">
    <source>
        <dbReference type="PROSITE" id="PS50011"/>
    </source>
</evidence>
<evidence type="ECO:0000313" key="4">
    <source>
        <dbReference type="EMBL" id="KAJ7310740.1"/>
    </source>
</evidence>
<dbReference type="OrthoDB" id="28230at2759"/>
<feature type="domain" description="Protein kinase" evidence="3">
    <location>
        <begin position="1"/>
        <end position="94"/>
    </location>
</feature>
<dbReference type="PROSITE" id="PS50011">
    <property type="entry name" value="PROTEIN_KINASE_DOM"/>
    <property type="match status" value="1"/>
</dbReference>
<dbReference type="Proteomes" id="UP001163046">
    <property type="component" value="Unassembled WGS sequence"/>
</dbReference>
<keyword evidence="2" id="KW-0067">ATP-binding</keyword>
<dbReference type="Pfam" id="PF07714">
    <property type="entry name" value="PK_Tyr_Ser-Thr"/>
    <property type="match status" value="1"/>
</dbReference>
<name>A0A9W9Y6N0_9CNID</name>
<dbReference type="InterPro" id="IPR011009">
    <property type="entry name" value="Kinase-like_dom_sf"/>
</dbReference>
<keyword evidence="1" id="KW-0547">Nucleotide-binding</keyword>
<comment type="caution">
    <text evidence="4">The sequence shown here is derived from an EMBL/GenBank/DDBJ whole genome shotgun (WGS) entry which is preliminary data.</text>
</comment>
<dbReference type="GO" id="GO:0005524">
    <property type="term" value="F:ATP binding"/>
    <property type="evidence" value="ECO:0007669"/>
    <property type="project" value="UniProtKB-KW"/>
</dbReference>
<sequence length="94" mass="10927">MEILAQLGIFWLETSITMLKLQILVSREHINEDIYEDYESPRRSKNRQSKWTAPEACLKNQFSIQSDVWSFGIPLDGIAWTYGRVPYAGMSKQT</sequence>
<gene>
    <name evidence="4" type="ORF">OS493_040084</name>
</gene>
<feature type="non-terminal residue" evidence="4">
    <location>
        <position position="94"/>
    </location>
</feature>
<reference evidence="4" key="1">
    <citation type="submission" date="2023-01" db="EMBL/GenBank/DDBJ databases">
        <title>Genome assembly of the deep-sea coral Lophelia pertusa.</title>
        <authorList>
            <person name="Herrera S."/>
            <person name="Cordes E."/>
        </authorList>
    </citation>
    <scope>NUCLEOTIDE SEQUENCE</scope>
    <source>
        <strain evidence="4">USNM1676648</strain>
        <tissue evidence="4">Polyp</tissue>
    </source>
</reference>
<evidence type="ECO:0000256" key="2">
    <source>
        <dbReference type="ARBA" id="ARBA00022840"/>
    </source>
</evidence>
<protein>
    <recommendedName>
        <fullName evidence="3">Protein kinase domain-containing protein</fullName>
    </recommendedName>
</protein>
<dbReference type="SUPFAM" id="SSF56112">
    <property type="entry name" value="Protein kinase-like (PK-like)"/>
    <property type="match status" value="1"/>
</dbReference>
<dbReference type="Gene3D" id="1.10.510.10">
    <property type="entry name" value="Transferase(Phosphotransferase) domain 1"/>
    <property type="match status" value="1"/>
</dbReference>
<dbReference type="AlphaFoldDB" id="A0A9W9Y6N0"/>
<dbReference type="InterPro" id="IPR050198">
    <property type="entry name" value="Non-receptor_tyrosine_kinases"/>
</dbReference>
<dbReference type="InterPro" id="IPR001245">
    <property type="entry name" value="Ser-Thr/Tyr_kinase_cat_dom"/>
</dbReference>
<organism evidence="4 5">
    <name type="scientific">Desmophyllum pertusum</name>
    <dbReference type="NCBI Taxonomy" id="174260"/>
    <lineage>
        <taxon>Eukaryota</taxon>
        <taxon>Metazoa</taxon>
        <taxon>Cnidaria</taxon>
        <taxon>Anthozoa</taxon>
        <taxon>Hexacorallia</taxon>
        <taxon>Scleractinia</taxon>
        <taxon>Caryophylliina</taxon>
        <taxon>Caryophylliidae</taxon>
        <taxon>Desmophyllum</taxon>
    </lineage>
</organism>
<dbReference type="EMBL" id="MU828062">
    <property type="protein sequence ID" value="KAJ7310740.1"/>
    <property type="molecule type" value="Genomic_DNA"/>
</dbReference>
<evidence type="ECO:0000256" key="1">
    <source>
        <dbReference type="ARBA" id="ARBA00022741"/>
    </source>
</evidence>
<accession>A0A9W9Y6N0</accession>
<keyword evidence="5" id="KW-1185">Reference proteome</keyword>
<evidence type="ECO:0000313" key="5">
    <source>
        <dbReference type="Proteomes" id="UP001163046"/>
    </source>
</evidence>
<dbReference type="PANTHER" id="PTHR24418">
    <property type="entry name" value="TYROSINE-PROTEIN KINASE"/>
    <property type="match status" value="1"/>
</dbReference>